<sequence>MSIFPKNFVDDYDEAALGGLDMGYLNGQQSIPPPRRSSSRSSQKSSSSYDDAAVGAICCEFDQGFPSSSVQSNALDEFLQDSDDVFDNQAIDLFDSDPMNMSAVLQDQERKQQEQCHIEAASVQLQQETRAFNGQSEQSLEHDHIPGHLVSLFGMSSADMNINRPHQSKSSSLGFDASSIPAELMSLLKDCEKSQSTNQFQPAMQHSNNFGNLVASAQTSTSDQILQSIMSTASSFFPEDQSPFCAPSSVVAAKADEIWTGSTDEAGVEWSGPSMFASLSDVPALHAQQSSNNVSAVPSHLDSSVMFPKALVDSVTTLSAATNSTSTINPSILTNTPSQTPLQTVRSSFGTPRSAPEAVFKEPLPPISISRVPSFDAANILPSPALTTVTDFSPLETVDDAFGQSIASFGKVMQSSGTHGTAPYLKHKQRKTRVKPGDPPESRTYTAPSQTSRKIISTAIAKKHGYEVDAFGNPIRPDSVTDEQWAEMTQANAFDQAEEKRKRNREAQRSSREKRQREFDAVHEEKEQWKQYAHNLEAEVSLLKKQLKAMEASRLISSQQTRPTSL</sequence>
<organism evidence="1 2">
    <name type="scientific">Naganishia cerealis</name>
    <dbReference type="NCBI Taxonomy" id="610337"/>
    <lineage>
        <taxon>Eukaryota</taxon>
        <taxon>Fungi</taxon>
        <taxon>Dikarya</taxon>
        <taxon>Basidiomycota</taxon>
        <taxon>Agaricomycotina</taxon>
        <taxon>Tremellomycetes</taxon>
        <taxon>Filobasidiales</taxon>
        <taxon>Filobasidiaceae</taxon>
        <taxon>Naganishia</taxon>
    </lineage>
</organism>
<evidence type="ECO:0000313" key="1">
    <source>
        <dbReference type="EMBL" id="KAJ9106858.1"/>
    </source>
</evidence>
<dbReference type="Proteomes" id="UP001241377">
    <property type="component" value="Unassembled WGS sequence"/>
</dbReference>
<protein>
    <submittedName>
        <fullName evidence="1">Uncharacterized protein</fullName>
    </submittedName>
</protein>
<keyword evidence="2" id="KW-1185">Reference proteome</keyword>
<comment type="caution">
    <text evidence="1">The sequence shown here is derived from an EMBL/GenBank/DDBJ whole genome shotgun (WGS) entry which is preliminary data.</text>
</comment>
<dbReference type="EMBL" id="JASBWR010000027">
    <property type="protein sequence ID" value="KAJ9106858.1"/>
    <property type="molecule type" value="Genomic_DNA"/>
</dbReference>
<name>A0ACC2W5W0_9TREE</name>
<accession>A0ACC2W5W0</accession>
<proteinExistence type="predicted"/>
<gene>
    <name evidence="1" type="ORF">QFC19_002987</name>
</gene>
<reference evidence="1" key="1">
    <citation type="submission" date="2023-04" db="EMBL/GenBank/DDBJ databases">
        <title>Draft Genome sequencing of Naganishia species isolated from polar environments using Oxford Nanopore Technology.</title>
        <authorList>
            <person name="Leo P."/>
            <person name="Venkateswaran K."/>
        </authorList>
    </citation>
    <scope>NUCLEOTIDE SEQUENCE</scope>
    <source>
        <strain evidence="1">MNA-CCFEE 5261</strain>
    </source>
</reference>
<evidence type="ECO:0000313" key="2">
    <source>
        <dbReference type="Proteomes" id="UP001241377"/>
    </source>
</evidence>